<comment type="similarity">
    <text evidence="2 7 8">Belongs to the GPI family.</text>
</comment>
<dbReference type="FunFam" id="3.40.50.10490:FF:000021">
    <property type="entry name" value="Glucose-6-phosphate isomerase"/>
    <property type="match status" value="1"/>
</dbReference>
<evidence type="ECO:0000256" key="4">
    <source>
        <dbReference type="ARBA" id="ARBA00023152"/>
    </source>
</evidence>
<dbReference type="PROSITE" id="PS00174">
    <property type="entry name" value="P_GLUCOSE_ISOMERASE_2"/>
    <property type="match status" value="1"/>
</dbReference>
<feature type="active site" evidence="7">
    <location>
        <position position="457"/>
    </location>
</feature>
<comment type="pathway">
    <text evidence="7">Carbohydrate biosynthesis; gluconeogenesis.</text>
</comment>
<keyword evidence="5 7" id="KW-0413">Isomerase</keyword>
<evidence type="ECO:0000256" key="2">
    <source>
        <dbReference type="ARBA" id="ARBA00006604"/>
    </source>
</evidence>
<evidence type="ECO:0000313" key="9">
    <source>
        <dbReference type="EMBL" id="EEF61723.1"/>
    </source>
</evidence>
<comment type="caution">
    <text evidence="9">The sequence shown here is derived from an EMBL/GenBank/DDBJ whole genome shotgun (WGS) entry which is preliminary data.</text>
</comment>
<dbReference type="CDD" id="cd05016">
    <property type="entry name" value="SIS_PGI_2"/>
    <property type="match status" value="1"/>
</dbReference>
<name>B9XEK9_PEDPL</name>
<comment type="function">
    <text evidence="7">Catalyzes the reversible isomerization of glucose-6-phosphate to fructose-6-phosphate.</text>
</comment>
<dbReference type="UniPathway" id="UPA00138"/>
<evidence type="ECO:0000256" key="6">
    <source>
        <dbReference type="ARBA" id="ARBA00029321"/>
    </source>
</evidence>
<dbReference type="HAMAP" id="MF_00473">
    <property type="entry name" value="G6P_isomerase"/>
    <property type="match status" value="1"/>
</dbReference>
<dbReference type="PRINTS" id="PR00662">
    <property type="entry name" value="G6PISOMERASE"/>
</dbReference>
<dbReference type="GO" id="GO:0097367">
    <property type="term" value="F:carbohydrate derivative binding"/>
    <property type="evidence" value="ECO:0007669"/>
    <property type="project" value="InterPro"/>
</dbReference>
<evidence type="ECO:0000313" key="10">
    <source>
        <dbReference type="Proteomes" id="UP000003688"/>
    </source>
</evidence>
<dbReference type="InterPro" id="IPR018189">
    <property type="entry name" value="Phosphoglucose_isomerase_CS"/>
</dbReference>
<dbReference type="EMBL" id="ABOX02000008">
    <property type="protein sequence ID" value="EEF61723.1"/>
    <property type="molecule type" value="Genomic_DNA"/>
</dbReference>
<feature type="active site" evidence="7">
    <location>
        <position position="353"/>
    </location>
</feature>
<gene>
    <name evidence="7" type="primary">pgi</name>
    <name evidence="9" type="ORF">Cflav_PD4763</name>
</gene>
<protein>
    <recommendedName>
        <fullName evidence="7">Glucose-6-phosphate isomerase</fullName>
        <shortName evidence="7">GPI</shortName>
        <ecNumber evidence="7">5.3.1.9</ecNumber>
    </recommendedName>
    <alternativeName>
        <fullName evidence="7">Phosphoglucose isomerase</fullName>
        <shortName evidence="7">PGI</shortName>
    </alternativeName>
    <alternativeName>
        <fullName evidence="7">Phosphohexose isomerase</fullName>
        <shortName evidence="7">PHI</shortName>
    </alternativeName>
</protein>
<dbReference type="Pfam" id="PF00342">
    <property type="entry name" value="PGI"/>
    <property type="match status" value="2"/>
</dbReference>
<dbReference type="Proteomes" id="UP000003688">
    <property type="component" value="Unassembled WGS sequence"/>
</dbReference>
<dbReference type="GO" id="GO:0005829">
    <property type="term" value="C:cytosol"/>
    <property type="evidence" value="ECO:0007669"/>
    <property type="project" value="TreeGrafter"/>
</dbReference>
<dbReference type="PANTHER" id="PTHR11469:SF1">
    <property type="entry name" value="GLUCOSE-6-PHOSPHATE ISOMERASE"/>
    <property type="match status" value="1"/>
</dbReference>
<dbReference type="STRING" id="320771.Cflav_PD4763"/>
<feature type="active site" description="Proton donor" evidence="7">
    <location>
        <position position="324"/>
    </location>
</feature>
<dbReference type="FunFam" id="3.40.50.10490:FF:000023">
    <property type="entry name" value="Glucose-6-phosphate isomerase"/>
    <property type="match status" value="1"/>
</dbReference>
<keyword evidence="3 7" id="KW-0312">Gluconeogenesis</keyword>
<evidence type="ECO:0000256" key="1">
    <source>
        <dbReference type="ARBA" id="ARBA00004926"/>
    </source>
</evidence>
<dbReference type="GO" id="GO:0006096">
    <property type="term" value="P:glycolytic process"/>
    <property type="evidence" value="ECO:0007669"/>
    <property type="project" value="UniProtKB-UniRule"/>
</dbReference>
<dbReference type="GO" id="GO:0004347">
    <property type="term" value="F:glucose-6-phosphate isomerase activity"/>
    <property type="evidence" value="ECO:0007669"/>
    <property type="project" value="UniProtKB-UniRule"/>
</dbReference>
<comment type="catalytic activity">
    <reaction evidence="6 7 8">
        <text>alpha-D-glucose 6-phosphate = beta-D-fructose 6-phosphate</text>
        <dbReference type="Rhea" id="RHEA:11816"/>
        <dbReference type="ChEBI" id="CHEBI:57634"/>
        <dbReference type="ChEBI" id="CHEBI:58225"/>
        <dbReference type="EC" id="5.3.1.9"/>
    </reaction>
</comment>
<dbReference type="GO" id="GO:0006094">
    <property type="term" value="P:gluconeogenesis"/>
    <property type="evidence" value="ECO:0007669"/>
    <property type="project" value="UniProtKB-UniRule"/>
</dbReference>
<accession>B9XEK9</accession>
<dbReference type="UniPathway" id="UPA00109">
    <property type="reaction ID" value="UER00181"/>
</dbReference>
<keyword evidence="4 7" id="KW-0324">Glycolysis</keyword>
<dbReference type="PROSITE" id="PS51463">
    <property type="entry name" value="P_GLUCOSE_ISOMERASE_3"/>
    <property type="match status" value="1"/>
</dbReference>
<dbReference type="InterPro" id="IPR035476">
    <property type="entry name" value="SIS_PGI_1"/>
</dbReference>
<organism evidence="9 10">
    <name type="scientific">Pedosphaera parvula (strain Ellin514)</name>
    <dbReference type="NCBI Taxonomy" id="320771"/>
    <lineage>
        <taxon>Bacteria</taxon>
        <taxon>Pseudomonadati</taxon>
        <taxon>Verrucomicrobiota</taxon>
        <taxon>Pedosphaerae</taxon>
        <taxon>Pedosphaerales</taxon>
        <taxon>Pedosphaeraceae</taxon>
        <taxon>Pedosphaera</taxon>
    </lineage>
</organism>
<dbReference type="CDD" id="cd05015">
    <property type="entry name" value="SIS_PGI_1"/>
    <property type="match status" value="1"/>
</dbReference>
<dbReference type="AlphaFoldDB" id="B9XEK9"/>
<reference evidence="9 10" key="1">
    <citation type="journal article" date="2011" name="J. Bacteriol.">
        <title>Genome sequence of 'Pedosphaera parvula' Ellin514, an aerobic Verrucomicrobial isolate from pasture soil.</title>
        <authorList>
            <person name="Kant R."/>
            <person name="van Passel M.W."/>
            <person name="Sangwan P."/>
            <person name="Palva A."/>
            <person name="Lucas S."/>
            <person name="Copeland A."/>
            <person name="Lapidus A."/>
            <person name="Glavina Del Rio T."/>
            <person name="Dalin E."/>
            <person name="Tice H."/>
            <person name="Bruce D."/>
            <person name="Goodwin L."/>
            <person name="Pitluck S."/>
            <person name="Chertkov O."/>
            <person name="Larimer F.W."/>
            <person name="Land M.L."/>
            <person name="Hauser L."/>
            <person name="Brettin T.S."/>
            <person name="Detter J.C."/>
            <person name="Han S."/>
            <person name="de Vos W.M."/>
            <person name="Janssen P.H."/>
            <person name="Smidt H."/>
        </authorList>
    </citation>
    <scope>NUCLEOTIDE SEQUENCE [LARGE SCALE GENOMIC DNA]</scope>
    <source>
        <strain evidence="9 10">Ellin514</strain>
    </source>
</reference>
<dbReference type="GO" id="GO:0051156">
    <property type="term" value="P:glucose 6-phosphate metabolic process"/>
    <property type="evidence" value="ECO:0007669"/>
    <property type="project" value="TreeGrafter"/>
</dbReference>
<dbReference type="InterPro" id="IPR035482">
    <property type="entry name" value="SIS_PGI_2"/>
</dbReference>
<dbReference type="EC" id="5.3.1.9" evidence="7"/>
<keyword evidence="10" id="KW-1185">Reference proteome</keyword>
<evidence type="ECO:0000256" key="3">
    <source>
        <dbReference type="ARBA" id="ARBA00022432"/>
    </source>
</evidence>
<dbReference type="InterPro" id="IPR046348">
    <property type="entry name" value="SIS_dom_sf"/>
</dbReference>
<dbReference type="Gene3D" id="3.40.50.10490">
    <property type="entry name" value="Glucose-6-phosphate isomerase like protein, domain 1"/>
    <property type="match status" value="2"/>
</dbReference>
<dbReference type="InterPro" id="IPR001672">
    <property type="entry name" value="G6P_Isomerase"/>
</dbReference>
<evidence type="ECO:0000256" key="5">
    <source>
        <dbReference type="ARBA" id="ARBA00023235"/>
    </source>
</evidence>
<dbReference type="GO" id="GO:0048029">
    <property type="term" value="F:monosaccharide binding"/>
    <property type="evidence" value="ECO:0007669"/>
    <property type="project" value="TreeGrafter"/>
</dbReference>
<keyword evidence="7" id="KW-0963">Cytoplasm</keyword>
<dbReference type="PANTHER" id="PTHR11469">
    <property type="entry name" value="GLUCOSE-6-PHOSPHATE ISOMERASE"/>
    <property type="match status" value="1"/>
</dbReference>
<sequence>MSFSKTELWPRFQKYYTEFPSLGLAIDLSRMNFSADFLASMKTPIQKALIAMAELEKGGIANPDEKRMVGHYWLRNPALAPTKTIQKEIEDTLASIKEFAAQVHSGAIKGSKGPFKNLLVIGIGGSALGPQFVAHALGHPKTDKMSIFFFDNTDPDGMDKVLAELNGQLGETLTVVISKSGGTKETRNGMLEAQVAYERAGLKFPTHAVAVTGSLSELDNYAKNNNWIRRFPMWDWVGGRTSELSAVGLLPAALQGIDIDEMLSGAKACDDITRQTDINQNPSAQLALMWYYIGNGKGTKNMVILPYKDRLEFFSKYSQQLIMESLGKEKDLDGKVVNQGIAVFGNKGSTDQHSYVQQLREGILNFFVTFIEVLKDRDGKSIEVDPNVTSGDYLEGFFLGTRQALYENGRESITLTLQSVTPFSVGLLIALYERAVGLYASLVNINAYHQPGVEAGKKAAAAVIDLQRRILNYLIEKRGHALTSAQIASGIGAHDDFETVFKVCEHMAANPDHGVKKTPAKSPFDATYQRMQ</sequence>
<evidence type="ECO:0000256" key="8">
    <source>
        <dbReference type="RuleBase" id="RU000612"/>
    </source>
</evidence>
<dbReference type="OrthoDB" id="140919at2"/>
<proteinExistence type="inferred from homology"/>
<evidence type="ECO:0000256" key="7">
    <source>
        <dbReference type="HAMAP-Rule" id="MF_00473"/>
    </source>
</evidence>
<dbReference type="RefSeq" id="WP_007414257.1">
    <property type="nucleotide sequence ID" value="NZ_ABOX02000008.1"/>
</dbReference>
<comment type="subcellular location">
    <subcellularLocation>
        <location evidence="7">Cytoplasm</location>
    </subcellularLocation>
</comment>
<dbReference type="SUPFAM" id="SSF53697">
    <property type="entry name" value="SIS domain"/>
    <property type="match status" value="1"/>
</dbReference>
<dbReference type="NCBIfam" id="NF010696">
    <property type="entry name" value="PRK14096.1"/>
    <property type="match status" value="1"/>
</dbReference>
<comment type="pathway">
    <text evidence="1 7 8">Carbohydrate degradation; glycolysis; D-glyceraldehyde 3-phosphate and glycerone phosphate from D-glucose: step 2/4.</text>
</comment>